<dbReference type="SMART" id="SM01196">
    <property type="entry name" value="FERM_C"/>
    <property type="match status" value="1"/>
</dbReference>
<feature type="domain" description="FERM" evidence="1">
    <location>
        <begin position="78"/>
        <end position="373"/>
    </location>
</feature>
<dbReference type="Gene3D" id="2.30.42.10">
    <property type="match status" value="3"/>
</dbReference>
<dbReference type="PANTHER" id="PTHR46900:SF4">
    <property type="entry name" value="FERM AND PDZ DOMAIN CONTAINING 2"/>
    <property type="match status" value="1"/>
</dbReference>
<dbReference type="InterPro" id="IPR036034">
    <property type="entry name" value="PDZ_sf"/>
</dbReference>
<dbReference type="AlphaFoldDB" id="A0A8B9LNT5"/>
<dbReference type="Pfam" id="PF00373">
    <property type="entry name" value="FERM_M"/>
    <property type="match status" value="1"/>
</dbReference>
<dbReference type="InterPro" id="IPR001478">
    <property type="entry name" value="PDZ"/>
</dbReference>
<dbReference type="Pfam" id="PF00595">
    <property type="entry name" value="PDZ"/>
    <property type="match status" value="2"/>
</dbReference>
<dbReference type="PRINTS" id="PR00935">
    <property type="entry name" value="BAND41"/>
</dbReference>
<dbReference type="InterPro" id="IPR029071">
    <property type="entry name" value="Ubiquitin-like_domsf"/>
</dbReference>
<dbReference type="Gene3D" id="3.10.20.90">
    <property type="entry name" value="Phosphatidylinositol 3-kinase Catalytic Subunit, Chain A, domain 1"/>
    <property type="match status" value="1"/>
</dbReference>
<sequence>MFNVLHDSLSCDHISVKLLCDISFKKGYTNKFHLIELITLHFQSLGPEFARMVDEPQIVLELPGSIVSKKGKSCLSQREVSVVMPNEQCVTVRCDIKSRGRDVFDMVVAHANLVEHFYFGLAFLDDDEFFFLDHETKISKVAPDTWKKLATSPFTLFLRVKFFADDVTFILHKLTRHQYYLQLRRDILEDRVHCNEDTAVYLAALALQAEFGDYMDEVYGRNYFQTEHYIPKRVMEKIALPCLREELPRLHANNAQMLPEEAEMEFLKIAQQLPEYGVLFHRVARERKPVIGDLTLGVCAKGIMVYEVKNNSRTLIRRFQWSETDNISTTRRKFTIECSPSGKKHSFLTESSKIAQYLLSLCSAQHKFHSEMTSRQLTTLASGTTFTVLFGILLLNTMISKDFSWSKNKSTIKHSELNQLILVKLVFLTADTPVRTPPEREIICVTLKKDPKLGFGKIGEDNTGKLDLGIFIASVVPDGPADKDGRIRPGGRLISLNKISLEGVTFSAAAAILQNSPDEVEIIVSQPKRKFECSGKGTVHIIIVEFSSLRPGELLGVELRKVNGSLGISVAGGINTNIRYGGIYIKSLIPGGAADQDGRIQIGDRLLEVDSCNLRSVTHRQAVECLKKTGEFCNYSPVLQRSGPPGSPEGRYYLSGWSFSNTLEVTLKKSPKGLGFSFLITDLRHEGGSVVRIRRLFPGQPAEQCGLLRQGDVILAVNGEPLRAGLTSIEKPVRVRLALQYCVSVKALIHRN</sequence>
<dbReference type="SUPFAM" id="SSF47031">
    <property type="entry name" value="Second domain of FERM"/>
    <property type="match status" value="1"/>
</dbReference>
<dbReference type="Gene3D" id="2.30.29.30">
    <property type="entry name" value="Pleckstrin-homology domain (PH domain)/Phosphotyrosine-binding domain (PTB)"/>
    <property type="match status" value="1"/>
</dbReference>
<dbReference type="InterPro" id="IPR041489">
    <property type="entry name" value="PDZ_6"/>
</dbReference>
<dbReference type="InterPro" id="IPR011993">
    <property type="entry name" value="PH-like_dom_sf"/>
</dbReference>
<dbReference type="PROSITE" id="PS50106">
    <property type="entry name" value="PDZ"/>
    <property type="match status" value="3"/>
</dbReference>
<dbReference type="CDD" id="cd06792">
    <property type="entry name" value="PDZ2-PTPN13_FRMPD2-like"/>
    <property type="match status" value="1"/>
</dbReference>
<dbReference type="InterPro" id="IPR000299">
    <property type="entry name" value="FERM_domain"/>
</dbReference>
<dbReference type="InterPro" id="IPR018980">
    <property type="entry name" value="FERM_PH-like_C"/>
</dbReference>
<dbReference type="GO" id="GO:0008092">
    <property type="term" value="F:cytoskeletal protein binding"/>
    <property type="evidence" value="ECO:0007669"/>
    <property type="project" value="InterPro"/>
</dbReference>
<dbReference type="InterPro" id="IPR052074">
    <property type="entry name" value="NonRcpt_TyrProt_Phosphatase"/>
</dbReference>
<dbReference type="Pfam" id="PF09380">
    <property type="entry name" value="FERM_C"/>
    <property type="match status" value="1"/>
</dbReference>
<dbReference type="Pfam" id="PF17820">
    <property type="entry name" value="PDZ_6"/>
    <property type="match status" value="1"/>
</dbReference>
<dbReference type="SUPFAM" id="SSF50156">
    <property type="entry name" value="PDZ domain-like"/>
    <property type="match status" value="3"/>
</dbReference>
<dbReference type="SUPFAM" id="SSF50729">
    <property type="entry name" value="PH domain-like"/>
    <property type="match status" value="1"/>
</dbReference>
<dbReference type="Gene3D" id="1.20.80.10">
    <property type="match status" value="1"/>
</dbReference>
<evidence type="ECO:0008006" key="5">
    <source>
        <dbReference type="Google" id="ProtNLM"/>
    </source>
</evidence>
<evidence type="ECO:0000313" key="3">
    <source>
        <dbReference type="Ensembl" id="ENSAMXP00005051414.1"/>
    </source>
</evidence>
<dbReference type="InterPro" id="IPR019748">
    <property type="entry name" value="FERM_central"/>
</dbReference>
<dbReference type="PROSITE" id="PS50057">
    <property type="entry name" value="FERM_3"/>
    <property type="match status" value="1"/>
</dbReference>
<dbReference type="Ensembl" id="ENSAMXT00005055677.1">
    <property type="protein sequence ID" value="ENSAMXP00005051414.1"/>
    <property type="gene ID" value="ENSAMXG00005023213.1"/>
</dbReference>
<reference evidence="3" key="1">
    <citation type="submission" date="2025-08" db="UniProtKB">
        <authorList>
            <consortium name="Ensembl"/>
        </authorList>
    </citation>
    <scope>IDENTIFICATION</scope>
</reference>
<organism evidence="3 4">
    <name type="scientific">Astyanax mexicanus</name>
    <name type="common">Blind cave fish</name>
    <name type="synonym">Astyanax fasciatus mexicanus</name>
    <dbReference type="NCBI Taxonomy" id="7994"/>
    <lineage>
        <taxon>Eukaryota</taxon>
        <taxon>Metazoa</taxon>
        <taxon>Chordata</taxon>
        <taxon>Craniata</taxon>
        <taxon>Vertebrata</taxon>
        <taxon>Euteleostomi</taxon>
        <taxon>Actinopterygii</taxon>
        <taxon>Neopterygii</taxon>
        <taxon>Teleostei</taxon>
        <taxon>Ostariophysi</taxon>
        <taxon>Characiformes</taxon>
        <taxon>Characoidei</taxon>
        <taxon>Acestrorhamphidae</taxon>
        <taxon>Acestrorhamphinae</taxon>
        <taxon>Astyanax</taxon>
    </lineage>
</organism>
<dbReference type="CDD" id="cd14473">
    <property type="entry name" value="FERM_B-lobe"/>
    <property type="match status" value="1"/>
</dbReference>
<dbReference type="InterPro" id="IPR019749">
    <property type="entry name" value="Band_41_domain"/>
</dbReference>
<dbReference type="SUPFAM" id="SSF54236">
    <property type="entry name" value="Ubiquitin-like"/>
    <property type="match status" value="1"/>
</dbReference>
<dbReference type="PANTHER" id="PTHR46900">
    <property type="entry name" value="TYROSINE-PROTEIN PHOSPHATASE NON-RECEPTOR TYPE 13"/>
    <property type="match status" value="1"/>
</dbReference>
<dbReference type="InterPro" id="IPR000798">
    <property type="entry name" value="Ez/rad/moesin-like"/>
</dbReference>
<dbReference type="PRINTS" id="PR00661">
    <property type="entry name" value="ERMFAMILY"/>
</dbReference>
<dbReference type="Proteomes" id="UP000694621">
    <property type="component" value="Unplaced"/>
</dbReference>
<accession>A0A8B9LNT5</accession>
<protein>
    <recommendedName>
        <fullName evidence="5">FERM and PDZ domain containing 2</fullName>
    </recommendedName>
</protein>
<dbReference type="SMART" id="SM00228">
    <property type="entry name" value="PDZ"/>
    <property type="match status" value="3"/>
</dbReference>
<dbReference type="InterPro" id="IPR014352">
    <property type="entry name" value="FERM/acyl-CoA-bd_prot_sf"/>
</dbReference>
<proteinExistence type="predicted"/>
<dbReference type="Pfam" id="PF09379">
    <property type="entry name" value="FERM_N"/>
    <property type="match status" value="1"/>
</dbReference>
<feature type="domain" description="PDZ" evidence="2">
    <location>
        <begin position="556"/>
        <end position="631"/>
    </location>
</feature>
<evidence type="ECO:0000259" key="1">
    <source>
        <dbReference type="PROSITE" id="PS50057"/>
    </source>
</evidence>
<name>A0A8B9LNT5_ASTMX</name>
<evidence type="ECO:0000313" key="4">
    <source>
        <dbReference type="Proteomes" id="UP000694621"/>
    </source>
</evidence>
<dbReference type="SMART" id="SM00295">
    <property type="entry name" value="B41"/>
    <property type="match status" value="1"/>
</dbReference>
<feature type="domain" description="PDZ" evidence="2">
    <location>
        <begin position="442"/>
        <end position="528"/>
    </location>
</feature>
<feature type="domain" description="PDZ" evidence="2">
    <location>
        <begin position="664"/>
        <end position="723"/>
    </location>
</feature>
<evidence type="ECO:0000259" key="2">
    <source>
        <dbReference type="PROSITE" id="PS50106"/>
    </source>
</evidence>
<dbReference type="InterPro" id="IPR018979">
    <property type="entry name" value="FERM_N"/>
</dbReference>
<dbReference type="InterPro" id="IPR035963">
    <property type="entry name" value="FERM_2"/>
</dbReference>